<proteinExistence type="predicted"/>
<feature type="region of interest" description="Disordered" evidence="1">
    <location>
        <begin position="366"/>
        <end position="418"/>
    </location>
</feature>
<evidence type="ECO:0000313" key="3">
    <source>
        <dbReference type="RefSeq" id="XP_010915055.1"/>
    </source>
</evidence>
<dbReference type="GO" id="GO:0006355">
    <property type="term" value="P:regulation of DNA-templated transcription"/>
    <property type="evidence" value="ECO:0007669"/>
    <property type="project" value="InterPro"/>
</dbReference>
<organism evidence="2 3">
    <name type="scientific">Elaeis guineensis var. tenera</name>
    <name type="common">Oil palm</name>
    <dbReference type="NCBI Taxonomy" id="51953"/>
    <lineage>
        <taxon>Eukaryota</taxon>
        <taxon>Viridiplantae</taxon>
        <taxon>Streptophyta</taxon>
        <taxon>Embryophyta</taxon>
        <taxon>Tracheophyta</taxon>
        <taxon>Spermatophyta</taxon>
        <taxon>Magnoliopsida</taxon>
        <taxon>Liliopsida</taxon>
        <taxon>Arecaceae</taxon>
        <taxon>Arecoideae</taxon>
        <taxon>Cocoseae</taxon>
        <taxon>Elaeidinae</taxon>
        <taxon>Elaeis</taxon>
    </lineage>
</organism>
<feature type="region of interest" description="Disordered" evidence="1">
    <location>
        <begin position="496"/>
        <end position="531"/>
    </location>
</feature>
<feature type="compositionally biased region" description="Polar residues" evidence="1">
    <location>
        <begin position="508"/>
        <end position="525"/>
    </location>
</feature>
<dbReference type="FunCoup" id="A0A6I9QTZ6">
    <property type="interactions" value="74"/>
</dbReference>
<dbReference type="PANTHER" id="PTHR14296">
    <property type="entry name" value="REMODELING AND SPACING FACTOR 1"/>
    <property type="match status" value="1"/>
</dbReference>
<evidence type="ECO:0000256" key="1">
    <source>
        <dbReference type="SAM" id="MobiDB-lite"/>
    </source>
</evidence>
<name>A0A6I9QTZ6_ELAGV</name>
<dbReference type="RefSeq" id="XP_010915055.1">
    <property type="nucleotide sequence ID" value="XM_010916753.3"/>
</dbReference>
<dbReference type="AlphaFoldDB" id="A0A6I9QTZ6"/>
<keyword evidence="2" id="KW-1185">Reference proteome</keyword>
<evidence type="ECO:0000313" key="2">
    <source>
        <dbReference type="Proteomes" id="UP000504607"/>
    </source>
</evidence>
<protein>
    <submittedName>
        <fullName evidence="3">DDT domain-containing protein DDR4</fullName>
    </submittedName>
</protein>
<dbReference type="GO" id="GO:0031213">
    <property type="term" value="C:RSF complex"/>
    <property type="evidence" value="ECO:0007669"/>
    <property type="project" value="InterPro"/>
</dbReference>
<dbReference type="InParanoid" id="A0A6I9QTZ6"/>
<gene>
    <name evidence="3" type="primary">LOC105040288</name>
</gene>
<dbReference type="Proteomes" id="UP000504607">
    <property type="component" value="Chromosome 3"/>
</dbReference>
<sequence>MAEKRGRGRAAGRTISEPEVVVLDCSDSDPSASASQLARLRQRWELASVLNFLHVFEPLIQSDLKISAEEIETALISPNDVLARIHIALLKGIPPVNKNLRESDAWVITVCKKLALWWPWVAEGENPLKVNHGEEITTYKELDPTIRLLILKALCEVRADQDDILRYITNELKAGTKITAFRKEKICGGDDGVTYWYDGDPIIGHRLYREVVKVNFKQKWKAKGRLTQPTIDSGWETLATNLEEFRELSENLSSSKVTSEAAVGETIKTEIIPPLEELQKKKQRALKRQQRQAMLLDNFLHSNRTRKRSRREHRPVSYTFDEYDRSIDEAIQISKKSNPNKLCRDRSKVEEHVSGQNGMLDGAVHADQENSTSDSQTGDDDKYRGGSGGDDAEDDDYDQKGNNHAGNGGSNDNNFHLADSDRENTAIARKKRRGPDQNKKEAKPKVVIGVRHSRRTAVIDGNLGTFHRETTGNVQMNKRLKQRPTRNADYAVHILSGSEDEKQAEDISATNKELVSSGDESQVGNGETDHA</sequence>
<feature type="compositionally biased region" description="Polar residues" evidence="1">
    <location>
        <begin position="402"/>
        <end position="414"/>
    </location>
</feature>
<dbReference type="KEGG" id="egu:105040288"/>
<accession>A0A6I9QTZ6</accession>
<dbReference type="OrthoDB" id="303107at2759"/>
<dbReference type="InterPro" id="IPR028938">
    <property type="entry name" value="Rsf1-like"/>
</dbReference>
<reference evidence="3" key="1">
    <citation type="submission" date="2025-08" db="UniProtKB">
        <authorList>
            <consortium name="RefSeq"/>
        </authorList>
    </citation>
    <scope>IDENTIFICATION</scope>
</reference>
<dbReference type="PANTHER" id="PTHR14296:SF12">
    <property type="entry name" value="DDT DOMAIN-CONTAINING PROTEIN DDR4 ISOFORM X1"/>
    <property type="match status" value="1"/>
</dbReference>
<dbReference type="GeneID" id="105040288"/>